<feature type="transmembrane region" description="Helical" evidence="1">
    <location>
        <begin position="200"/>
        <end position="222"/>
    </location>
</feature>
<dbReference type="KEGG" id="pfla:Pflav_054630"/>
<keyword evidence="1" id="KW-0472">Membrane</keyword>
<feature type="transmembrane region" description="Helical" evidence="1">
    <location>
        <begin position="173"/>
        <end position="193"/>
    </location>
</feature>
<gene>
    <name evidence="3" type="ORF">Pflav_054630</name>
</gene>
<dbReference type="EMBL" id="AP022870">
    <property type="protein sequence ID" value="BCB79053.1"/>
    <property type="molecule type" value="Genomic_DNA"/>
</dbReference>
<evidence type="ECO:0000313" key="4">
    <source>
        <dbReference type="Proteomes" id="UP000502508"/>
    </source>
</evidence>
<name>A0A6F8XZ12_9ACTN</name>
<dbReference type="AlphaFoldDB" id="A0A6F8XZ12"/>
<accession>A0A6F8XZ12</accession>
<dbReference type="PANTHER" id="PTHR14969">
    <property type="entry name" value="SPHINGOSINE-1-PHOSPHATE PHOSPHOHYDROLASE"/>
    <property type="match status" value="1"/>
</dbReference>
<keyword evidence="1" id="KW-1133">Transmembrane helix</keyword>
<dbReference type="SMART" id="SM00014">
    <property type="entry name" value="acidPPc"/>
    <property type="match status" value="1"/>
</dbReference>
<feature type="transmembrane region" description="Helical" evidence="1">
    <location>
        <begin position="51"/>
        <end position="70"/>
    </location>
</feature>
<dbReference type="InterPro" id="IPR036938">
    <property type="entry name" value="PAP2/HPO_sf"/>
</dbReference>
<reference evidence="3 4" key="2">
    <citation type="submission" date="2020-03" db="EMBL/GenBank/DDBJ databases">
        <authorList>
            <person name="Ichikawa N."/>
            <person name="Kimura A."/>
            <person name="Kitahashi Y."/>
            <person name="Uohara A."/>
        </authorList>
    </citation>
    <scope>NUCLEOTIDE SEQUENCE [LARGE SCALE GENOMIC DNA]</scope>
    <source>
        <strain evidence="3 4">NBRC 107702</strain>
    </source>
</reference>
<keyword evidence="4" id="KW-1185">Reference proteome</keyword>
<feature type="transmembrane region" description="Helical" evidence="1">
    <location>
        <begin position="106"/>
        <end position="125"/>
    </location>
</feature>
<dbReference type="Pfam" id="PF01569">
    <property type="entry name" value="PAP2"/>
    <property type="match status" value="1"/>
</dbReference>
<evidence type="ECO:0000259" key="2">
    <source>
        <dbReference type="SMART" id="SM00014"/>
    </source>
</evidence>
<reference evidence="3 4" key="1">
    <citation type="submission" date="2020-03" db="EMBL/GenBank/DDBJ databases">
        <title>Whole genome shotgun sequence of Phytohabitans flavus NBRC 107702.</title>
        <authorList>
            <person name="Komaki H."/>
            <person name="Tamura T."/>
        </authorList>
    </citation>
    <scope>NUCLEOTIDE SEQUENCE [LARGE SCALE GENOMIC DNA]</scope>
    <source>
        <strain evidence="3 4">NBRC 107702</strain>
    </source>
</reference>
<feature type="transmembrane region" description="Helical" evidence="1">
    <location>
        <begin position="228"/>
        <end position="247"/>
    </location>
</feature>
<evidence type="ECO:0000256" key="1">
    <source>
        <dbReference type="SAM" id="Phobius"/>
    </source>
</evidence>
<dbReference type="SUPFAM" id="SSF48317">
    <property type="entry name" value="Acid phosphatase/Vanadium-dependent haloperoxidase"/>
    <property type="match status" value="1"/>
</dbReference>
<keyword evidence="1" id="KW-0812">Transmembrane</keyword>
<protein>
    <recommendedName>
        <fullName evidence="2">Phosphatidic acid phosphatase type 2/haloperoxidase domain-containing protein</fullName>
    </recommendedName>
</protein>
<dbReference type="Proteomes" id="UP000502508">
    <property type="component" value="Chromosome"/>
</dbReference>
<organism evidence="3 4">
    <name type="scientific">Phytohabitans flavus</name>
    <dbReference type="NCBI Taxonomy" id="1076124"/>
    <lineage>
        <taxon>Bacteria</taxon>
        <taxon>Bacillati</taxon>
        <taxon>Actinomycetota</taxon>
        <taxon>Actinomycetes</taxon>
        <taxon>Micromonosporales</taxon>
        <taxon>Micromonosporaceae</taxon>
    </lineage>
</organism>
<feature type="domain" description="Phosphatidic acid phosphatase type 2/haloperoxidase" evidence="2">
    <location>
        <begin position="132"/>
        <end position="242"/>
    </location>
</feature>
<sequence length="255" mass="27013">MRATLAVAREPADRSIRRTVSLSAVPSSPTVPACHAGVRATMAGMIARPPLVVPVAALVAFLALMTLVAADWGPLNRLDVTASEDLRGYGTDHPRQIDALRVATDVGATIPFVAVGVVATVGLLLRRHRREAYLCAWVTVLIPALWGLMHWAVHRPRPPNGFVFVDSNGFPSGHTSHAASAALVAVLLLWPHLARRGRALVVAGAAALALFVGATRVLLLAHWPTDVVGGWLLALTVVPLTAHVITARGAHYGRE</sequence>
<dbReference type="Gene3D" id="1.20.144.10">
    <property type="entry name" value="Phosphatidic acid phosphatase type 2/haloperoxidase"/>
    <property type="match status" value="1"/>
</dbReference>
<dbReference type="InterPro" id="IPR000326">
    <property type="entry name" value="PAP2/HPO"/>
</dbReference>
<dbReference type="PANTHER" id="PTHR14969:SF13">
    <property type="entry name" value="AT30094P"/>
    <property type="match status" value="1"/>
</dbReference>
<proteinExistence type="predicted"/>
<evidence type="ECO:0000313" key="3">
    <source>
        <dbReference type="EMBL" id="BCB79053.1"/>
    </source>
</evidence>
<feature type="transmembrane region" description="Helical" evidence="1">
    <location>
        <begin position="132"/>
        <end position="153"/>
    </location>
</feature>